<dbReference type="PANTHER" id="PTHR43575:SF1">
    <property type="entry name" value="PROTEIN ABCI7, CHLOROPLASTIC"/>
    <property type="match status" value="1"/>
</dbReference>
<protein>
    <submittedName>
        <fullName evidence="1">Uncharacterized protein</fullName>
    </submittedName>
</protein>
<dbReference type="SUPFAM" id="SSF101960">
    <property type="entry name" value="Stabilizer of iron transporter SufD"/>
    <property type="match status" value="1"/>
</dbReference>
<keyword evidence="2" id="KW-1185">Reference proteome</keyword>
<gene>
    <name evidence="1" type="ORF">DKX38_004257</name>
</gene>
<dbReference type="PANTHER" id="PTHR43575">
    <property type="entry name" value="PROTEIN ABCI7, CHLOROPLASTIC"/>
    <property type="match status" value="1"/>
</dbReference>
<evidence type="ECO:0000313" key="2">
    <source>
        <dbReference type="Proteomes" id="UP000326939"/>
    </source>
</evidence>
<dbReference type="GO" id="GO:0016226">
    <property type="term" value="P:iron-sulfur cluster assembly"/>
    <property type="evidence" value="ECO:0007669"/>
    <property type="project" value="InterPro"/>
</dbReference>
<dbReference type="EMBL" id="VDCV01000003">
    <property type="protein sequence ID" value="KAB5564203.1"/>
    <property type="molecule type" value="Genomic_DNA"/>
</dbReference>
<name>A0A5N5NC45_9ROSI</name>
<comment type="caution">
    <text evidence="1">The sequence shown here is derived from an EMBL/GenBank/DDBJ whole genome shotgun (WGS) entry which is preliminary data.</text>
</comment>
<dbReference type="InterPro" id="IPR037284">
    <property type="entry name" value="SUF_FeS_clus_asmbl_SufBD_sf"/>
</dbReference>
<reference evidence="2" key="1">
    <citation type="journal article" date="2019" name="Gigascience">
        <title>De novo genome assembly of the endangered Acer yangbiense, a plant species with extremely small populations endemic to Yunnan Province, China.</title>
        <authorList>
            <person name="Yang J."/>
            <person name="Wariss H.M."/>
            <person name="Tao L."/>
            <person name="Zhang R."/>
            <person name="Yun Q."/>
            <person name="Hollingsworth P."/>
            <person name="Dao Z."/>
            <person name="Luo G."/>
            <person name="Guo H."/>
            <person name="Ma Y."/>
            <person name="Sun W."/>
        </authorList>
    </citation>
    <scope>NUCLEOTIDE SEQUENCE [LARGE SCALE GENOMIC DNA]</scope>
    <source>
        <strain evidence="2">cv. br00</strain>
    </source>
</reference>
<sequence>MLRQMKRVEKNSKDSLEYLESQMGASHHNPKLLVSTSPDGVYVGGLLSDSSDRIAKRVENPIHFKYVSFEGGEERSKKLPVSNLRVFVAMMEEGGILYLAILNSGAGPSDEAAVFIIWRMKTVLRETVLSILYKETRDDGRQMMSNAPMELQVNDLEETQLFYFQARGIDLETARKALVFSSGAESYKSLCRVYFWPVPSSWQCSIGVSCLQTMRRDVVLPSKCKIIADFFRCFKAVTVMNYGGYPNCSR</sequence>
<proteinExistence type="predicted"/>
<accession>A0A5N5NC45</accession>
<dbReference type="AlphaFoldDB" id="A0A5N5NC45"/>
<evidence type="ECO:0000313" key="1">
    <source>
        <dbReference type="EMBL" id="KAB5564203.1"/>
    </source>
</evidence>
<organism evidence="1 2">
    <name type="scientific">Salix brachista</name>
    <dbReference type="NCBI Taxonomy" id="2182728"/>
    <lineage>
        <taxon>Eukaryota</taxon>
        <taxon>Viridiplantae</taxon>
        <taxon>Streptophyta</taxon>
        <taxon>Embryophyta</taxon>
        <taxon>Tracheophyta</taxon>
        <taxon>Spermatophyta</taxon>
        <taxon>Magnoliopsida</taxon>
        <taxon>eudicotyledons</taxon>
        <taxon>Gunneridae</taxon>
        <taxon>Pentapetalae</taxon>
        <taxon>rosids</taxon>
        <taxon>fabids</taxon>
        <taxon>Malpighiales</taxon>
        <taxon>Salicaceae</taxon>
        <taxon>Saliceae</taxon>
        <taxon>Salix</taxon>
    </lineage>
</organism>
<dbReference type="Proteomes" id="UP000326939">
    <property type="component" value="Chromosome 3"/>
</dbReference>
<dbReference type="InterPro" id="IPR055346">
    <property type="entry name" value="Fe-S_cluster_assembly_SufBD"/>
</dbReference>